<evidence type="ECO:0000256" key="1">
    <source>
        <dbReference type="SAM" id="MobiDB-lite"/>
    </source>
</evidence>
<proteinExistence type="predicted"/>
<feature type="compositionally biased region" description="Low complexity" evidence="1">
    <location>
        <begin position="593"/>
        <end position="624"/>
    </location>
</feature>
<evidence type="ECO:0000313" key="3">
    <source>
        <dbReference type="EMBL" id="HGT37722.1"/>
    </source>
</evidence>
<dbReference type="AlphaFoldDB" id="A0A7C4LI78"/>
<accession>A0A7C4LI78</accession>
<keyword evidence="2" id="KW-1133">Transmembrane helix</keyword>
<keyword evidence="2" id="KW-0472">Membrane</keyword>
<reference evidence="3" key="1">
    <citation type="journal article" date="2020" name="mSystems">
        <title>Genome- and Community-Level Interaction Insights into Carbon Utilization and Element Cycling Functions of Hydrothermarchaeota in Hydrothermal Sediment.</title>
        <authorList>
            <person name="Zhou Z."/>
            <person name="Liu Y."/>
            <person name="Xu W."/>
            <person name="Pan J."/>
            <person name="Luo Z.H."/>
            <person name="Li M."/>
        </authorList>
    </citation>
    <scope>NUCLEOTIDE SEQUENCE [LARGE SCALE GENOMIC DNA]</scope>
    <source>
        <strain evidence="3">SpSt-508</strain>
    </source>
</reference>
<feature type="transmembrane region" description="Helical" evidence="2">
    <location>
        <begin position="331"/>
        <end position="350"/>
    </location>
</feature>
<feature type="transmembrane region" description="Helical" evidence="2">
    <location>
        <begin position="103"/>
        <end position="126"/>
    </location>
</feature>
<gene>
    <name evidence="3" type="ORF">ENS64_00405</name>
</gene>
<feature type="transmembrane region" description="Helical" evidence="2">
    <location>
        <begin position="236"/>
        <end position="258"/>
    </location>
</feature>
<feature type="transmembrane region" description="Helical" evidence="2">
    <location>
        <begin position="297"/>
        <end position="319"/>
    </location>
</feature>
<comment type="caution">
    <text evidence="3">The sequence shown here is derived from an EMBL/GenBank/DDBJ whole genome shotgun (WGS) entry which is preliminary data.</text>
</comment>
<evidence type="ECO:0008006" key="4">
    <source>
        <dbReference type="Google" id="ProtNLM"/>
    </source>
</evidence>
<dbReference type="EMBL" id="DSVQ01000001">
    <property type="protein sequence ID" value="HGT37722.1"/>
    <property type="molecule type" value="Genomic_DNA"/>
</dbReference>
<evidence type="ECO:0000256" key="2">
    <source>
        <dbReference type="SAM" id="Phobius"/>
    </source>
</evidence>
<feature type="transmembrane region" description="Helical" evidence="2">
    <location>
        <begin position="12"/>
        <end position="31"/>
    </location>
</feature>
<organism evidence="3">
    <name type="scientific">Schlesneria paludicola</name>
    <dbReference type="NCBI Taxonomy" id="360056"/>
    <lineage>
        <taxon>Bacteria</taxon>
        <taxon>Pseudomonadati</taxon>
        <taxon>Planctomycetota</taxon>
        <taxon>Planctomycetia</taxon>
        <taxon>Planctomycetales</taxon>
        <taxon>Planctomycetaceae</taxon>
        <taxon>Schlesneria</taxon>
    </lineage>
</organism>
<keyword evidence="2" id="KW-0812">Transmembrane</keyword>
<feature type="compositionally biased region" description="Polar residues" evidence="1">
    <location>
        <begin position="581"/>
        <end position="592"/>
    </location>
</feature>
<feature type="transmembrane region" description="Helical" evidence="2">
    <location>
        <begin position="362"/>
        <end position="395"/>
    </location>
</feature>
<sequence length="624" mass="68214">MASSHSQDRCNPWLPLLAGLLLAAVALPLFVRMPLTNDAEMYDLQADLVRRGGVLYRDALEPNLPGVVWVHLAARSLLGPGSEALKVFDLAVFAGILALAARLVVLAGGSLAAALWTTVGLAGFYWSQSEWIHCQRDVWLLLPALGAVTWRIEAFHAGRALSHARRLGAATLEGVLWGCGVWLKPHVVLPAAGVWLASQLLQAHPASDSDSAEAPGEALPPDHALRPFRQQVVRSLWEFGGLFLGAGAVGALGIAWMVRSGCWPHFVDTAWHWNPDYFAAGKAHWTWDRFVPMVLRFFPWFGLHVVALAILAGGLWRPAAGSTTITPSRRAVLTLIAACYGGWLIQSFGLQHLFDYIHAPAILLAILLVSAWSLALPLPLIRLAGMGIALLAWWWSPMWQPARLKLWSVCLRGPVTPAVRDRLSHFRNPNRRDLERIAEFLRGQNVSEREVCFYNSDFVGMYRQMGLLPPTRYVYFYETVRFLPTHKDEILQAVRAAPHRFVVTDVLSAGIRADRMERLGPNGPLADVTAQPRGWTAGYPWSFPAVYRAGTYLVHRIDGPVTELSLPKTELPPPRTPAASPETTGNRSLTQHLGTSSLGTSSLGTSSLGTSSLGTSSLGTSSAP</sequence>
<name>A0A7C4LI78_9PLAN</name>
<protein>
    <recommendedName>
        <fullName evidence="4">Glycosyltransferase RgtA/B/C/D-like domain-containing protein</fullName>
    </recommendedName>
</protein>
<feature type="region of interest" description="Disordered" evidence="1">
    <location>
        <begin position="564"/>
        <end position="624"/>
    </location>
</feature>